<evidence type="ECO:0000313" key="1">
    <source>
        <dbReference type="EMBL" id="KKM96711.1"/>
    </source>
</evidence>
<accession>A0A0F9MBK2</accession>
<dbReference type="AlphaFoldDB" id="A0A0F9MBK2"/>
<organism evidence="1">
    <name type="scientific">marine sediment metagenome</name>
    <dbReference type="NCBI Taxonomy" id="412755"/>
    <lineage>
        <taxon>unclassified sequences</taxon>
        <taxon>metagenomes</taxon>
        <taxon>ecological metagenomes</taxon>
    </lineage>
</organism>
<reference evidence="1" key="1">
    <citation type="journal article" date="2015" name="Nature">
        <title>Complex archaea that bridge the gap between prokaryotes and eukaryotes.</title>
        <authorList>
            <person name="Spang A."/>
            <person name="Saw J.H."/>
            <person name="Jorgensen S.L."/>
            <person name="Zaremba-Niedzwiedzka K."/>
            <person name="Martijn J."/>
            <person name="Lind A.E."/>
            <person name="van Eijk R."/>
            <person name="Schleper C."/>
            <person name="Guy L."/>
            <person name="Ettema T.J."/>
        </authorList>
    </citation>
    <scope>NUCLEOTIDE SEQUENCE</scope>
</reference>
<dbReference type="EMBL" id="LAZR01005843">
    <property type="protein sequence ID" value="KKM96711.1"/>
    <property type="molecule type" value="Genomic_DNA"/>
</dbReference>
<gene>
    <name evidence="1" type="ORF">LCGC14_1175310</name>
</gene>
<protein>
    <submittedName>
        <fullName evidence="1">Uncharacterized protein</fullName>
    </submittedName>
</protein>
<sequence>MAKVQRRKLFDATLIDDAPTSASATHDFGGVTPKSISIYVTTVEEGSGASVALTVEISPDSGGTLVTYDKLLTDAGTDAPAASVTYSATGDDVISLSPEDIVDYIKITLTGTSTTSSNKYTFNIWLVYTI</sequence>
<name>A0A0F9MBK2_9ZZZZ</name>
<comment type="caution">
    <text evidence="1">The sequence shown here is derived from an EMBL/GenBank/DDBJ whole genome shotgun (WGS) entry which is preliminary data.</text>
</comment>
<proteinExistence type="predicted"/>